<dbReference type="Proteomes" id="UP000298284">
    <property type="component" value="Unassembled WGS sequence"/>
</dbReference>
<sequence>MQFFTNSTPRARISCPEFASLIDSHLRELENRPETSHNHRALLAVLRQQLLEQQTVPGIAPTSGLAH</sequence>
<dbReference type="AlphaFoldDB" id="A0A4Z0MKV0"/>
<dbReference type="RefSeq" id="WP_135531550.1">
    <property type="nucleotide sequence ID" value="NZ_SRKZ01000004.1"/>
</dbReference>
<evidence type="ECO:0000313" key="1">
    <source>
        <dbReference type="EMBL" id="TGD79805.1"/>
    </source>
</evidence>
<accession>A0A4Z0MKV0</accession>
<dbReference type="EMBL" id="SRKZ01000004">
    <property type="protein sequence ID" value="TGD79805.1"/>
    <property type="molecule type" value="Genomic_DNA"/>
</dbReference>
<proteinExistence type="predicted"/>
<keyword evidence="2" id="KW-1185">Reference proteome</keyword>
<evidence type="ECO:0000313" key="2">
    <source>
        <dbReference type="Proteomes" id="UP000298284"/>
    </source>
</evidence>
<gene>
    <name evidence="1" type="ORF">EU557_16470</name>
</gene>
<comment type="caution">
    <text evidence="1">The sequence shown here is derived from an EMBL/GenBank/DDBJ whole genome shotgun (WGS) entry which is preliminary data.</text>
</comment>
<organism evidence="1 2">
    <name type="scientific">Hymenobacter wooponensis</name>
    <dbReference type="NCBI Taxonomy" id="1525360"/>
    <lineage>
        <taxon>Bacteria</taxon>
        <taxon>Pseudomonadati</taxon>
        <taxon>Bacteroidota</taxon>
        <taxon>Cytophagia</taxon>
        <taxon>Cytophagales</taxon>
        <taxon>Hymenobacteraceae</taxon>
        <taxon>Hymenobacter</taxon>
    </lineage>
</organism>
<dbReference type="OrthoDB" id="9992410at2"/>
<protein>
    <submittedName>
        <fullName evidence="1">Uncharacterized protein</fullName>
    </submittedName>
</protein>
<reference evidence="1 2" key="1">
    <citation type="submission" date="2019-04" db="EMBL/GenBank/DDBJ databases">
        <authorList>
            <person name="Feng G."/>
            <person name="Zhang J."/>
            <person name="Zhu H."/>
        </authorList>
    </citation>
    <scope>NUCLEOTIDE SEQUENCE [LARGE SCALE GENOMIC DNA]</scope>
    <source>
        <strain evidence="1 2">JCM 19491</strain>
    </source>
</reference>
<name>A0A4Z0MKV0_9BACT</name>